<proteinExistence type="predicted"/>
<dbReference type="InterPro" id="IPR001279">
    <property type="entry name" value="Metallo-B-lactamas"/>
</dbReference>
<dbReference type="CDD" id="cd16295">
    <property type="entry name" value="TTHA0252-CPSF-like_MBL-fold"/>
    <property type="match status" value="1"/>
</dbReference>
<dbReference type="SUPFAM" id="SSF56281">
    <property type="entry name" value="Metallo-hydrolase/oxidoreductase"/>
    <property type="match status" value="1"/>
</dbReference>
<dbReference type="SMART" id="SM01027">
    <property type="entry name" value="Beta-Casp"/>
    <property type="match status" value="1"/>
</dbReference>
<dbReference type="InterPro" id="IPR036866">
    <property type="entry name" value="RibonucZ/Hydroxyglut_hydro"/>
</dbReference>
<gene>
    <name evidence="4" type="ORF">EV666_12128</name>
</gene>
<evidence type="ECO:0000313" key="4">
    <source>
        <dbReference type="EMBL" id="TCO08665.1"/>
    </source>
</evidence>
<dbReference type="Gene3D" id="3.40.50.10890">
    <property type="match status" value="1"/>
</dbReference>
<protein>
    <submittedName>
        <fullName evidence="4">Metallo-beta-lactamase family protein</fullName>
    </submittedName>
</protein>
<sequence length="452" mass="48984">MLTLKSLGAARTVTGSKHLLTFGGHRILVDCGLFQGLKHLRELNWAPLPTSPRDIDAVVLTHGHLDHCGYLPRLVRDGFRGKIYATEASRDVAELILKDSAFLQEKDAEFLNRHGLTRHKPALPLYGIDDALRAMDHFAAVAFDKTVSLPGGATLRFRHAGHILGAAHADIRWGGRSLMFSGDIGRYGDPLFPDPVSGGAPDYIMVESTYGDRVHPDGDPAMALGAIAERTMARGGTLVIPAFAVGRAQQLLYHFWTLKQAGRLGSVPIFLDSPMAIDATDMMCRHTPDHRLSPAVCRAAFSIARYTNDVEASKAITASTFPKIVIAASGMMTGGRVLHHLKTFGPNPRNTILLSGFQAPGTRGSLLQQGAKALKIHGALTPINAEVVQLDMLSAHADSNGLMRWLSGFSRAPRRVFIVHGEPEASMALKARIDGELGWRSVIPEPAEEFVL</sequence>
<dbReference type="SMART" id="SM00849">
    <property type="entry name" value="Lactamase_B"/>
    <property type="match status" value="1"/>
</dbReference>
<dbReference type="AlphaFoldDB" id="A0A4R2GIZ9"/>
<dbReference type="EMBL" id="SLWL01000021">
    <property type="protein sequence ID" value="TCO08665.1"/>
    <property type="molecule type" value="Genomic_DNA"/>
</dbReference>
<evidence type="ECO:0000259" key="2">
    <source>
        <dbReference type="SMART" id="SM00849"/>
    </source>
</evidence>
<comment type="caution">
    <text evidence="4">The sequence shown here is derived from an EMBL/GenBank/DDBJ whole genome shotgun (WGS) entry which is preliminary data.</text>
</comment>
<evidence type="ECO:0000313" key="5">
    <source>
        <dbReference type="Proteomes" id="UP000294881"/>
    </source>
</evidence>
<keyword evidence="5" id="KW-1185">Reference proteome</keyword>
<dbReference type="InterPro" id="IPR011108">
    <property type="entry name" value="RMMBL"/>
</dbReference>
<evidence type="ECO:0000256" key="1">
    <source>
        <dbReference type="ARBA" id="ARBA00022801"/>
    </source>
</evidence>
<dbReference type="Pfam" id="PF00753">
    <property type="entry name" value="Lactamase_B"/>
    <property type="match status" value="1"/>
</dbReference>
<dbReference type="GO" id="GO:0004521">
    <property type="term" value="F:RNA endonuclease activity"/>
    <property type="evidence" value="ECO:0007669"/>
    <property type="project" value="TreeGrafter"/>
</dbReference>
<dbReference type="Proteomes" id="UP000294881">
    <property type="component" value="Unassembled WGS sequence"/>
</dbReference>
<dbReference type="RefSeq" id="WP_132010550.1">
    <property type="nucleotide sequence ID" value="NZ_JBHUNN010000001.1"/>
</dbReference>
<dbReference type="PANTHER" id="PTHR11203:SF37">
    <property type="entry name" value="INTEGRATOR COMPLEX SUBUNIT 11"/>
    <property type="match status" value="1"/>
</dbReference>
<dbReference type="OrthoDB" id="9803916at2"/>
<name>A0A4R2GIZ9_9HYPH</name>
<accession>A0A4R2GIZ9</accession>
<feature type="domain" description="Metallo-beta-lactamase" evidence="2">
    <location>
        <begin position="14"/>
        <end position="227"/>
    </location>
</feature>
<dbReference type="Pfam" id="PF07521">
    <property type="entry name" value="RMMBL"/>
    <property type="match status" value="1"/>
</dbReference>
<organism evidence="4 5">
    <name type="scientific">Camelimonas lactis</name>
    <dbReference type="NCBI Taxonomy" id="659006"/>
    <lineage>
        <taxon>Bacteria</taxon>
        <taxon>Pseudomonadati</taxon>
        <taxon>Pseudomonadota</taxon>
        <taxon>Alphaproteobacteria</taxon>
        <taxon>Hyphomicrobiales</taxon>
        <taxon>Chelatococcaceae</taxon>
        <taxon>Camelimonas</taxon>
    </lineage>
</organism>
<keyword evidence="1" id="KW-0378">Hydrolase</keyword>
<feature type="domain" description="Beta-Casp" evidence="3">
    <location>
        <begin position="248"/>
        <end position="367"/>
    </location>
</feature>
<dbReference type="Gene3D" id="3.60.15.10">
    <property type="entry name" value="Ribonuclease Z/Hydroxyacylglutathione hydrolase-like"/>
    <property type="match status" value="1"/>
</dbReference>
<reference evidence="4 5" key="1">
    <citation type="submission" date="2019-03" db="EMBL/GenBank/DDBJ databases">
        <title>Genomic Encyclopedia of Type Strains, Phase IV (KMG-IV): sequencing the most valuable type-strain genomes for metagenomic binning, comparative biology and taxonomic classification.</title>
        <authorList>
            <person name="Goeker M."/>
        </authorList>
    </citation>
    <scope>NUCLEOTIDE SEQUENCE [LARGE SCALE GENOMIC DNA]</scope>
    <source>
        <strain evidence="4 5">DSM 22958</strain>
    </source>
</reference>
<evidence type="ECO:0000259" key="3">
    <source>
        <dbReference type="SMART" id="SM01027"/>
    </source>
</evidence>
<dbReference type="PANTHER" id="PTHR11203">
    <property type="entry name" value="CLEAVAGE AND POLYADENYLATION SPECIFICITY FACTOR FAMILY MEMBER"/>
    <property type="match status" value="1"/>
</dbReference>
<dbReference type="Pfam" id="PF10996">
    <property type="entry name" value="Beta-Casp"/>
    <property type="match status" value="1"/>
</dbReference>
<dbReference type="InterPro" id="IPR022712">
    <property type="entry name" value="Beta_Casp"/>
</dbReference>
<dbReference type="InterPro" id="IPR050698">
    <property type="entry name" value="MBL"/>
</dbReference>
<dbReference type="GO" id="GO:0016787">
    <property type="term" value="F:hydrolase activity"/>
    <property type="evidence" value="ECO:0007669"/>
    <property type="project" value="UniProtKB-KW"/>
</dbReference>